<keyword evidence="3 5" id="KW-1133">Transmembrane helix</keyword>
<evidence type="ECO:0000313" key="10">
    <source>
        <dbReference type="Proteomes" id="UP000183772"/>
    </source>
</evidence>
<dbReference type="GO" id="GO:0016020">
    <property type="term" value="C:membrane"/>
    <property type="evidence" value="ECO:0007669"/>
    <property type="project" value="UniProtKB-SubCell"/>
</dbReference>
<feature type="signal peptide" evidence="6">
    <location>
        <begin position="1"/>
        <end position="26"/>
    </location>
</feature>
<dbReference type="Proteomes" id="UP000183772">
    <property type="component" value="Chromosome I"/>
</dbReference>
<dbReference type="Gene3D" id="2.40.50.140">
    <property type="entry name" value="Nucleic acid-binding proteins"/>
    <property type="match status" value="1"/>
</dbReference>
<feature type="transmembrane region" description="Helical" evidence="5">
    <location>
        <begin position="36"/>
        <end position="52"/>
    </location>
</feature>
<feature type="transmembrane region" description="Helical" evidence="5">
    <location>
        <begin position="59"/>
        <end position="78"/>
    </location>
</feature>
<dbReference type="Pfam" id="PF01957">
    <property type="entry name" value="NfeD"/>
    <property type="match status" value="1"/>
</dbReference>
<keyword evidence="6" id="KW-0732">Signal</keyword>
<sequence length="181" mass="18463">MGVAEGPVNIRCLMLALLAMSGSVLAADGTALMVANSLGFWLIALGVALLIAEAALPNYGVAGLGGIILCVIGAIILSNAEIPVPLMIGLGLVSALLLIFLLVRALKTRPRQPVSGDAALLGSVAVITGLQAGNHHHGWVQLEGERWQVACATSLRPGQAVRVIARKGLLLEVAPADSQGA</sequence>
<keyword evidence="10" id="KW-1185">Reference proteome</keyword>
<dbReference type="AlphaFoldDB" id="A0AAX2D5K1"/>
<reference evidence="9 10" key="1">
    <citation type="submission" date="2016-10" db="EMBL/GenBank/DDBJ databases">
        <authorList>
            <person name="Varghese N."/>
            <person name="Submissions S."/>
        </authorList>
    </citation>
    <scope>NUCLEOTIDE SEQUENCE [LARGE SCALE GENOMIC DNA]</scope>
    <source>
        <strain evidence="9 10">DSM 16733</strain>
    </source>
</reference>
<dbReference type="GO" id="GO:0006508">
    <property type="term" value="P:proteolysis"/>
    <property type="evidence" value="ECO:0007669"/>
    <property type="project" value="UniProtKB-KW"/>
</dbReference>
<dbReference type="EMBL" id="LT629790">
    <property type="protein sequence ID" value="SDU07848.1"/>
    <property type="molecule type" value="Genomic_DNA"/>
</dbReference>
<evidence type="ECO:0000256" key="3">
    <source>
        <dbReference type="ARBA" id="ARBA00022989"/>
    </source>
</evidence>
<evidence type="ECO:0000313" key="9">
    <source>
        <dbReference type="EMBL" id="SDU07848.1"/>
    </source>
</evidence>
<dbReference type="InterPro" id="IPR056739">
    <property type="entry name" value="NfeD_membrane"/>
</dbReference>
<keyword evidence="9" id="KW-0378">Hydrolase</keyword>
<feature type="transmembrane region" description="Helical" evidence="5">
    <location>
        <begin position="84"/>
        <end position="103"/>
    </location>
</feature>
<feature type="chain" id="PRO_5043589647" evidence="6">
    <location>
        <begin position="27"/>
        <end position="181"/>
    </location>
</feature>
<organism evidence="9 10">
    <name type="scientific">Pseudomonas mediterranea</name>
    <dbReference type="NCBI Taxonomy" id="183795"/>
    <lineage>
        <taxon>Bacteria</taxon>
        <taxon>Pseudomonadati</taxon>
        <taxon>Pseudomonadota</taxon>
        <taxon>Gammaproteobacteria</taxon>
        <taxon>Pseudomonadales</taxon>
        <taxon>Pseudomonadaceae</taxon>
        <taxon>Pseudomonas</taxon>
    </lineage>
</organism>
<evidence type="ECO:0000256" key="6">
    <source>
        <dbReference type="SAM" id="SignalP"/>
    </source>
</evidence>
<proteinExistence type="predicted"/>
<keyword evidence="9" id="KW-0645">Protease</keyword>
<evidence type="ECO:0000256" key="4">
    <source>
        <dbReference type="ARBA" id="ARBA00023136"/>
    </source>
</evidence>
<dbReference type="SUPFAM" id="SSF141322">
    <property type="entry name" value="NfeD domain-like"/>
    <property type="match status" value="1"/>
</dbReference>
<dbReference type="InterPro" id="IPR012340">
    <property type="entry name" value="NA-bd_OB-fold"/>
</dbReference>
<dbReference type="InterPro" id="IPR052165">
    <property type="entry name" value="Membrane_assoc_protease"/>
</dbReference>
<dbReference type="GO" id="GO:0008233">
    <property type="term" value="F:peptidase activity"/>
    <property type="evidence" value="ECO:0007669"/>
    <property type="project" value="UniProtKB-KW"/>
</dbReference>
<evidence type="ECO:0000256" key="5">
    <source>
        <dbReference type="SAM" id="Phobius"/>
    </source>
</evidence>
<evidence type="ECO:0000256" key="2">
    <source>
        <dbReference type="ARBA" id="ARBA00022692"/>
    </source>
</evidence>
<dbReference type="Pfam" id="PF24961">
    <property type="entry name" value="NfeD_membrane"/>
    <property type="match status" value="1"/>
</dbReference>
<dbReference type="InterPro" id="IPR002810">
    <property type="entry name" value="NfeD-like_C"/>
</dbReference>
<dbReference type="PANTHER" id="PTHR33507">
    <property type="entry name" value="INNER MEMBRANE PROTEIN YBBJ"/>
    <property type="match status" value="1"/>
</dbReference>
<keyword evidence="2 5" id="KW-0812">Transmembrane</keyword>
<feature type="domain" description="NfeD integral membrane" evidence="8">
    <location>
        <begin position="18"/>
        <end position="104"/>
    </location>
</feature>
<evidence type="ECO:0000259" key="8">
    <source>
        <dbReference type="Pfam" id="PF24961"/>
    </source>
</evidence>
<gene>
    <name evidence="9" type="ORF">SAMN05216476_0329</name>
</gene>
<protein>
    <submittedName>
        <fullName evidence="9">Membrane-bound serine protease (ClpP class)</fullName>
    </submittedName>
</protein>
<accession>A0AAX2D5K1</accession>
<keyword evidence="4 5" id="KW-0472">Membrane</keyword>
<dbReference type="PANTHER" id="PTHR33507:SF4">
    <property type="entry name" value="NODULATION COMPETITIVENESS PROTEIN NFED"/>
    <property type="match status" value="1"/>
</dbReference>
<evidence type="ECO:0000256" key="1">
    <source>
        <dbReference type="ARBA" id="ARBA00004141"/>
    </source>
</evidence>
<name>A0AAX2D5K1_9PSED</name>
<feature type="domain" description="NfeD-like C-terminal" evidence="7">
    <location>
        <begin position="118"/>
        <end position="175"/>
    </location>
</feature>
<comment type="subcellular location">
    <subcellularLocation>
        <location evidence="1">Membrane</location>
        <topology evidence="1">Multi-pass membrane protein</topology>
    </subcellularLocation>
</comment>
<evidence type="ECO:0000259" key="7">
    <source>
        <dbReference type="Pfam" id="PF01957"/>
    </source>
</evidence>